<feature type="region of interest" description="Disordered" evidence="1">
    <location>
        <begin position="238"/>
        <end position="322"/>
    </location>
</feature>
<gene>
    <name evidence="2" type="ORF">PHMEG_00013979</name>
</gene>
<feature type="non-terminal residue" evidence="2">
    <location>
        <position position="1"/>
    </location>
</feature>
<feature type="compositionally biased region" description="Polar residues" evidence="1">
    <location>
        <begin position="549"/>
        <end position="560"/>
    </location>
</feature>
<feature type="compositionally biased region" description="Polar residues" evidence="1">
    <location>
        <begin position="287"/>
        <end position="302"/>
    </location>
</feature>
<evidence type="ECO:0000313" key="2">
    <source>
        <dbReference type="EMBL" id="OWZ12795.1"/>
    </source>
</evidence>
<feature type="compositionally biased region" description="Acidic residues" evidence="1">
    <location>
        <begin position="310"/>
        <end position="321"/>
    </location>
</feature>
<sequence length="677" mass="75354">MAKGDKSAVPLTLMKSGGTRSDASGRSRSSYSTPMTSRMTPITERSVRFDDSVDYSDAKEDDEDDYLEEKGPVSELSEGAVVSVGRSAGMKALARNLAEELEEVAGPAMDSDDDGSDGAKPSAATGKATSQSTGFRPPINGDTPGANKVIGKTLALMVTKSSWMQMFGPTLVQQAVWMNLGGELVVSIDSTSTRQAPADAGIALRKWKKKLRAAFGVEEIAPGRQVVTRQAFMPAVPSQVPLPRTPVKQDEPSTGVFGSKGSPYMHDSHMVTPRSASRQAPVEMENEASQPTPNTYKGPTQQPDRRYDLNEDSSDDGTDLLDVDHLEGDLTEEWERQIRELSAKEEKNSTPRIEITTHLPLGNTKAFSDYRNKSEKSMQWLGRSLALVPTITAQDPSHVETLERRVHQVLLFQVQPVCKGELNGYARNAGVQFENGGRDAKDHVEHSLDTCDDRGLEERLCHVRVKDIHNLEDMINDILKRRDRKSKRDSSVRRSSGQDGGRRRDSGRNEDSRSNYRRDDRCRDESPYRPRITLAEALFDLVTALNETSVGSQTSQQASYDQEYESNKKDSFDDGERRDDEDRYSNRGSEYYYSGEDERGHVAAANDHERKDSFDAGERRDDEDLYSNRGSEYYYSGEDERGHVAAGNDHEYRAAAEGTFARTDNRRTKSDGHFNND</sequence>
<dbReference type="AlphaFoldDB" id="A0A225W5F2"/>
<evidence type="ECO:0008006" key="4">
    <source>
        <dbReference type="Google" id="ProtNLM"/>
    </source>
</evidence>
<feature type="compositionally biased region" description="Basic and acidic residues" evidence="1">
    <location>
        <begin position="663"/>
        <end position="677"/>
    </location>
</feature>
<feature type="compositionally biased region" description="Basic and acidic residues" evidence="1">
    <location>
        <begin position="596"/>
        <end position="622"/>
    </location>
</feature>
<reference evidence="3" key="1">
    <citation type="submission" date="2017-03" db="EMBL/GenBank/DDBJ databases">
        <title>Phytopthora megakarya and P. palmivora, two closely related causual agents of cacao black pod achieved similar genome size and gene model numbers by different mechanisms.</title>
        <authorList>
            <person name="Ali S."/>
            <person name="Shao J."/>
            <person name="Larry D.J."/>
            <person name="Kronmiller B."/>
            <person name="Shen D."/>
            <person name="Strem M.D."/>
            <person name="Melnick R.L."/>
            <person name="Guiltinan M.J."/>
            <person name="Tyler B.M."/>
            <person name="Meinhardt L.W."/>
            <person name="Bailey B.A."/>
        </authorList>
    </citation>
    <scope>NUCLEOTIDE SEQUENCE [LARGE SCALE GENOMIC DNA]</scope>
    <source>
        <strain evidence="3">zdho120</strain>
    </source>
</reference>
<feature type="region of interest" description="Disordered" evidence="1">
    <location>
        <begin position="1"/>
        <end position="78"/>
    </location>
</feature>
<feature type="compositionally biased region" description="Low complexity" evidence="1">
    <location>
        <begin position="16"/>
        <end position="32"/>
    </location>
</feature>
<feature type="compositionally biased region" description="Basic and acidic residues" evidence="1">
    <location>
        <begin position="500"/>
        <end position="525"/>
    </location>
</feature>
<evidence type="ECO:0000313" key="3">
    <source>
        <dbReference type="Proteomes" id="UP000198211"/>
    </source>
</evidence>
<feature type="region of interest" description="Disordered" evidence="1">
    <location>
        <begin position="106"/>
        <end position="146"/>
    </location>
</feature>
<organism evidence="2 3">
    <name type="scientific">Phytophthora megakarya</name>
    <dbReference type="NCBI Taxonomy" id="4795"/>
    <lineage>
        <taxon>Eukaryota</taxon>
        <taxon>Sar</taxon>
        <taxon>Stramenopiles</taxon>
        <taxon>Oomycota</taxon>
        <taxon>Peronosporomycetes</taxon>
        <taxon>Peronosporales</taxon>
        <taxon>Peronosporaceae</taxon>
        <taxon>Phytophthora</taxon>
    </lineage>
</organism>
<name>A0A225W5F2_9STRA</name>
<protein>
    <recommendedName>
        <fullName evidence="4">Eukaryotic/viral aspartic protease</fullName>
    </recommendedName>
</protein>
<feature type="region of interest" description="Disordered" evidence="1">
    <location>
        <begin position="549"/>
        <end position="642"/>
    </location>
</feature>
<comment type="caution">
    <text evidence="2">The sequence shown here is derived from an EMBL/GenBank/DDBJ whole genome shotgun (WGS) entry which is preliminary data.</text>
</comment>
<keyword evidence="3" id="KW-1185">Reference proteome</keyword>
<feature type="region of interest" description="Disordered" evidence="1">
    <location>
        <begin position="482"/>
        <end position="525"/>
    </location>
</feature>
<proteinExistence type="predicted"/>
<feature type="region of interest" description="Disordered" evidence="1">
    <location>
        <begin position="655"/>
        <end position="677"/>
    </location>
</feature>
<accession>A0A225W5F2</accession>
<dbReference type="Proteomes" id="UP000198211">
    <property type="component" value="Unassembled WGS sequence"/>
</dbReference>
<feature type="compositionally biased region" description="Basic and acidic residues" evidence="1">
    <location>
        <begin position="565"/>
        <end position="585"/>
    </location>
</feature>
<dbReference type="EMBL" id="NBNE01001749">
    <property type="protein sequence ID" value="OWZ12795.1"/>
    <property type="molecule type" value="Genomic_DNA"/>
</dbReference>
<evidence type="ECO:0000256" key="1">
    <source>
        <dbReference type="SAM" id="MobiDB-lite"/>
    </source>
</evidence>